<dbReference type="SUPFAM" id="SSF88874">
    <property type="entry name" value="Receptor-binding domain of short tail fibre protein gp12"/>
    <property type="match status" value="1"/>
</dbReference>
<evidence type="ECO:0000259" key="1">
    <source>
        <dbReference type="Pfam" id="PF07484"/>
    </source>
</evidence>
<dbReference type="Proteomes" id="UP001596507">
    <property type="component" value="Unassembled WGS sequence"/>
</dbReference>
<keyword evidence="3" id="KW-1185">Reference proteome</keyword>
<gene>
    <name evidence="2" type="ORF">ACFQRL_09620</name>
</gene>
<comment type="caution">
    <text evidence="2">The sequence shown here is derived from an EMBL/GenBank/DDBJ whole genome shotgun (WGS) entry which is preliminary data.</text>
</comment>
<dbReference type="InterPro" id="IPR011083">
    <property type="entry name" value="Phage_tail_collar_dom"/>
</dbReference>
<protein>
    <submittedName>
        <fullName evidence="2">Phage tail protein</fullName>
    </submittedName>
</protein>
<dbReference type="InterPro" id="IPR037053">
    <property type="entry name" value="Phage_tail_collar_dom_sf"/>
</dbReference>
<dbReference type="RefSeq" id="WP_262874141.1">
    <property type="nucleotide sequence ID" value="NZ_BAABKW010000012.1"/>
</dbReference>
<name>A0ABW2HDR9_9MICO</name>
<evidence type="ECO:0000313" key="3">
    <source>
        <dbReference type="Proteomes" id="UP001596507"/>
    </source>
</evidence>
<dbReference type="EMBL" id="JBHTBE010000002">
    <property type="protein sequence ID" value="MFC7269216.1"/>
    <property type="molecule type" value="Genomic_DNA"/>
</dbReference>
<organism evidence="2 3">
    <name type="scientific">Microbacterium fluvii</name>
    <dbReference type="NCBI Taxonomy" id="415215"/>
    <lineage>
        <taxon>Bacteria</taxon>
        <taxon>Bacillati</taxon>
        <taxon>Actinomycetota</taxon>
        <taxon>Actinomycetes</taxon>
        <taxon>Micrococcales</taxon>
        <taxon>Microbacteriaceae</taxon>
        <taxon>Microbacterium</taxon>
    </lineage>
</organism>
<accession>A0ABW2HDR9</accession>
<dbReference type="Gene3D" id="3.90.1340.10">
    <property type="entry name" value="Phage tail collar domain"/>
    <property type="match status" value="1"/>
</dbReference>
<feature type="domain" description="Phage tail collar" evidence="1">
    <location>
        <begin position="7"/>
        <end position="62"/>
    </location>
</feature>
<evidence type="ECO:0000313" key="2">
    <source>
        <dbReference type="EMBL" id="MFC7269216.1"/>
    </source>
</evidence>
<sequence>MSTPYVGEIRQFAGNFAPAGWAFCDGSLVQIADNDTLFQLIGTTYGGDGQTTFALPDLRGRAAIGRGAGPGLSTRTIGETTGVESVTLAVTQLPAHSHVPTAAAAAGSNSAAGAVWAAQPTDAFSPATPGAALSPTAISVQGGSQPHDNMPPYVVVNHIISLYGIYPSQT</sequence>
<proteinExistence type="predicted"/>
<reference evidence="3" key="1">
    <citation type="journal article" date="2019" name="Int. J. Syst. Evol. Microbiol.">
        <title>The Global Catalogue of Microorganisms (GCM) 10K type strain sequencing project: providing services to taxonomists for standard genome sequencing and annotation.</title>
        <authorList>
            <consortium name="The Broad Institute Genomics Platform"/>
            <consortium name="The Broad Institute Genome Sequencing Center for Infectious Disease"/>
            <person name="Wu L."/>
            <person name="Ma J."/>
        </authorList>
    </citation>
    <scope>NUCLEOTIDE SEQUENCE [LARGE SCALE GENOMIC DNA]</scope>
    <source>
        <strain evidence="3">CGMCC 1.15772</strain>
    </source>
</reference>
<dbReference type="Pfam" id="PF07484">
    <property type="entry name" value="Collar"/>
    <property type="match status" value="1"/>
</dbReference>